<dbReference type="RefSeq" id="WP_183831941.1">
    <property type="nucleotide sequence ID" value="NZ_JACHEU010000002.1"/>
</dbReference>
<name>A0A7W9VW63_9HYPH</name>
<organism evidence="2 3">
    <name type="scientific">Aquamicrobium lusatiense</name>
    <dbReference type="NCBI Taxonomy" id="89772"/>
    <lineage>
        <taxon>Bacteria</taxon>
        <taxon>Pseudomonadati</taxon>
        <taxon>Pseudomonadota</taxon>
        <taxon>Alphaproteobacteria</taxon>
        <taxon>Hyphomicrobiales</taxon>
        <taxon>Phyllobacteriaceae</taxon>
        <taxon>Aquamicrobium</taxon>
    </lineage>
</organism>
<keyword evidence="3" id="KW-1185">Reference proteome</keyword>
<keyword evidence="1" id="KW-0472">Membrane</keyword>
<accession>A0A7W9VW63</accession>
<keyword evidence="1" id="KW-0812">Transmembrane</keyword>
<dbReference type="Proteomes" id="UP000533306">
    <property type="component" value="Unassembled WGS sequence"/>
</dbReference>
<comment type="caution">
    <text evidence="2">The sequence shown here is derived from an EMBL/GenBank/DDBJ whole genome shotgun (WGS) entry which is preliminary data.</text>
</comment>
<keyword evidence="1" id="KW-1133">Transmembrane helix</keyword>
<feature type="transmembrane region" description="Helical" evidence="1">
    <location>
        <begin position="38"/>
        <end position="58"/>
    </location>
</feature>
<evidence type="ECO:0000256" key="1">
    <source>
        <dbReference type="SAM" id="Phobius"/>
    </source>
</evidence>
<evidence type="ECO:0000313" key="3">
    <source>
        <dbReference type="Proteomes" id="UP000533306"/>
    </source>
</evidence>
<proteinExistence type="predicted"/>
<protein>
    <recommendedName>
        <fullName evidence="4">DUF3329 domain-containing protein</fullName>
    </recommendedName>
</protein>
<dbReference type="AlphaFoldDB" id="A0A7W9VW63"/>
<feature type="transmembrane region" description="Helical" evidence="1">
    <location>
        <begin position="14"/>
        <end position="32"/>
    </location>
</feature>
<evidence type="ECO:0000313" key="2">
    <source>
        <dbReference type="EMBL" id="MBB6013758.1"/>
    </source>
</evidence>
<reference evidence="2 3" key="1">
    <citation type="submission" date="2020-08" db="EMBL/GenBank/DDBJ databases">
        <title>Genomic Encyclopedia of Type Strains, Phase IV (KMG-IV): sequencing the most valuable type-strain genomes for metagenomic binning, comparative biology and taxonomic classification.</title>
        <authorList>
            <person name="Goeker M."/>
        </authorList>
    </citation>
    <scope>NUCLEOTIDE SEQUENCE [LARGE SCALE GENOMIC DNA]</scope>
    <source>
        <strain evidence="2 3">DSM 11099</strain>
    </source>
</reference>
<gene>
    <name evidence="2" type="ORF">HNR59_003147</name>
</gene>
<dbReference type="EMBL" id="JACHEU010000002">
    <property type="protein sequence ID" value="MBB6013758.1"/>
    <property type="molecule type" value="Genomic_DNA"/>
</dbReference>
<sequence length="69" mass="7686">MKILDAAHPFYRPLWRRIAIVALAFAWAAFELSNDETVWAMVFGAIGLYCGWALLVAYKPVIGDGEKNG</sequence>
<evidence type="ECO:0008006" key="4">
    <source>
        <dbReference type="Google" id="ProtNLM"/>
    </source>
</evidence>